<organism evidence="2 3">
    <name type="scientific">Escallonia herrerae</name>
    <dbReference type="NCBI Taxonomy" id="1293975"/>
    <lineage>
        <taxon>Eukaryota</taxon>
        <taxon>Viridiplantae</taxon>
        <taxon>Streptophyta</taxon>
        <taxon>Embryophyta</taxon>
        <taxon>Tracheophyta</taxon>
        <taxon>Spermatophyta</taxon>
        <taxon>Magnoliopsida</taxon>
        <taxon>eudicotyledons</taxon>
        <taxon>Gunneridae</taxon>
        <taxon>Pentapetalae</taxon>
        <taxon>asterids</taxon>
        <taxon>campanulids</taxon>
        <taxon>Escalloniales</taxon>
        <taxon>Escalloniaceae</taxon>
        <taxon>Escallonia</taxon>
    </lineage>
</organism>
<evidence type="ECO:0000313" key="3">
    <source>
        <dbReference type="Proteomes" id="UP001188597"/>
    </source>
</evidence>
<evidence type="ECO:0000313" key="2">
    <source>
        <dbReference type="EMBL" id="KAK3038984.1"/>
    </source>
</evidence>
<keyword evidence="3" id="KW-1185">Reference proteome</keyword>
<reference evidence="2" key="1">
    <citation type="submission" date="2022-12" db="EMBL/GenBank/DDBJ databases">
        <title>Draft genome assemblies for two species of Escallonia (Escalloniales).</title>
        <authorList>
            <person name="Chanderbali A."/>
            <person name="Dervinis C."/>
            <person name="Anghel I."/>
            <person name="Soltis D."/>
            <person name="Soltis P."/>
            <person name="Zapata F."/>
        </authorList>
    </citation>
    <scope>NUCLEOTIDE SEQUENCE</scope>
    <source>
        <strain evidence="2">UCBG64.0493</strain>
        <tissue evidence="2">Leaf</tissue>
    </source>
</reference>
<dbReference type="AlphaFoldDB" id="A0AA89BD60"/>
<proteinExistence type="predicted"/>
<dbReference type="Proteomes" id="UP001188597">
    <property type="component" value="Unassembled WGS sequence"/>
</dbReference>
<comment type="caution">
    <text evidence="2">The sequence shown here is derived from an EMBL/GenBank/DDBJ whole genome shotgun (WGS) entry which is preliminary data.</text>
</comment>
<accession>A0AA89BD60</accession>
<evidence type="ECO:0000256" key="1">
    <source>
        <dbReference type="SAM" id="MobiDB-lite"/>
    </source>
</evidence>
<dbReference type="EMBL" id="JAVXUP010000085">
    <property type="protein sequence ID" value="KAK3038984.1"/>
    <property type="molecule type" value="Genomic_DNA"/>
</dbReference>
<protein>
    <submittedName>
        <fullName evidence="2">Uncharacterized protein</fullName>
    </submittedName>
</protein>
<gene>
    <name evidence="2" type="ORF">RJ639_027469</name>
</gene>
<sequence>MKGSCRGAVWKFQKAWGEVEKVRDGGVVWDGGSVGNGGSVENLKAQNHHADSVMLRILGKLAMKLGPTKAKENISPLCAMSFSSSIHSVAPLNSQSRPINSDLELNKDRRINSESGWNNNRSVGWNNNRPMNNLSGWSNRPVNFDSGNNTN</sequence>
<feature type="region of interest" description="Disordered" evidence="1">
    <location>
        <begin position="132"/>
        <end position="151"/>
    </location>
</feature>
<name>A0AA89BD60_9ASTE</name>